<protein>
    <recommendedName>
        <fullName evidence="4">Protein FAF1</fullName>
    </recommendedName>
</protein>
<proteinExistence type="predicted"/>
<sequence>MLGKRKREVAVATRQRLRSLDDEQAVASPVAVDREIFRKYFESTFEPLPETEITINPPQEKEEDDEDKGEDDDAHGDSEEEPEWDGLSDPELTTLQLRLCNFTPRVAWQKKPEHVGNSSSHSCSRPPKEIDRAGRQGPVQEADEGEDAAAEALNLKHDLDLQRLLKESHLLEQATKASSTPGTHRHKVVDMRMQALGSKSSMFHQEKMPLAHRKGILAKAAGREASRRKEARENGIILEKASGKKTSKDARRERAVDVPTVGRFRGGTLTLSKKDVFDIQGPGLSTSRGKTRRRR</sequence>
<dbReference type="PANTHER" id="PTHR28096:SF1">
    <property type="entry name" value="PROTEIN FAF1"/>
    <property type="match status" value="1"/>
</dbReference>
<feature type="compositionally biased region" description="Basic and acidic residues" evidence="1">
    <location>
        <begin position="221"/>
        <end position="233"/>
    </location>
</feature>
<evidence type="ECO:0000313" key="2">
    <source>
        <dbReference type="EMBL" id="OAP56652.1"/>
    </source>
</evidence>
<comment type="caution">
    <text evidence="2">The sequence shown here is derived from an EMBL/GenBank/DDBJ whole genome shotgun (WGS) entry which is preliminary data.</text>
</comment>
<gene>
    <name evidence="2" type="ORF">AYL99_08764</name>
</gene>
<dbReference type="PANTHER" id="PTHR28096">
    <property type="entry name" value="PROTEIN FAF1"/>
    <property type="match status" value="1"/>
</dbReference>
<feature type="region of interest" description="Disordered" evidence="1">
    <location>
        <begin position="221"/>
        <end position="254"/>
    </location>
</feature>
<accession>A0A178ZAH4</accession>
<dbReference type="GeneID" id="30012932"/>
<evidence type="ECO:0000313" key="3">
    <source>
        <dbReference type="Proteomes" id="UP000078343"/>
    </source>
</evidence>
<evidence type="ECO:0008006" key="4">
    <source>
        <dbReference type="Google" id="ProtNLM"/>
    </source>
</evidence>
<dbReference type="GO" id="GO:0000462">
    <property type="term" value="P:maturation of SSU-rRNA from tricistronic rRNA transcript (SSU-rRNA, 5.8S rRNA, LSU-rRNA)"/>
    <property type="evidence" value="ECO:0007669"/>
    <property type="project" value="TreeGrafter"/>
</dbReference>
<dbReference type="InterPro" id="IPR027973">
    <property type="entry name" value="FSAF1-like"/>
</dbReference>
<dbReference type="RefSeq" id="XP_018690019.1">
    <property type="nucleotide sequence ID" value="XM_018840272.1"/>
</dbReference>
<dbReference type="Pfam" id="PF15375">
    <property type="entry name" value="FSAF1"/>
    <property type="match status" value="1"/>
</dbReference>
<dbReference type="STRING" id="1367422.A0A178ZAH4"/>
<name>A0A178ZAH4_9EURO</name>
<dbReference type="GO" id="GO:0005730">
    <property type="term" value="C:nucleolus"/>
    <property type="evidence" value="ECO:0007669"/>
    <property type="project" value="TreeGrafter"/>
</dbReference>
<reference evidence="2 3" key="1">
    <citation type="submission" date="2016-04" db="EMBL/GenBank/DDBJ databases">
        <title>Draft genome of Fonsecaea erecta CBS 125763.</title>
        <authorList>
            <person name="Weiss V.A."/>
            <person name="Vicente V.A."/>
            <person name="Raittz R.T."/>
            <person name="Moreno L.F."/>
            <person name="De Souza E.M."/>
            <person name="Pedrosa F.O."/>
            <person name="Steffens M.B."/>
            <person name="Faoro H."/>
            <person name="Tadra-Sfeir M.Z."/>
            <person name="Najafzadeh M.J."/>
            <person name="Felipe M.S."/>
            <person name="Teixeira M."/>
            <person name="Sun J."/>
            <person name="Xi L."/>
            <person name="Gomes R."/>
            <person name="De Azevedo C.M."/>
            <person name="Salgado C.G."/>
            <person name="Da Silva M.B."/>
            <person name="Nascimento M.F."/>
            <person name="Queiroz-Telles F."/>
            <person name="Attili D.S."/>
            <person name="Gorbushina A."/>
        </authorList>
    </citation>
    <scope>NUCLEOTIDE SEQUENCE [LARGE SCALE GENOMIC DNA]</scope>
    <source>
        <strain evidence="2 3">CBS 125763</strain>
    </source>
</reference>
<organism evidence="2 3">
    <name type="scientific">Fonsecaea erecta</name>
    <dbReference type="NCBI Taxonomy" id="1367422"/>
    <lineage>
        <taxon>Eukaryota</taxon>
        <taxon>Fungi</taxon>
        <taxon>Dikarya</taxon>
        <taxon>Ascomycota</taxon>
        <taxon>Pezizomycotina</taxon>
        <taxon>Eurotiomycetes</taxon>
        <taxon>Chaetothyriomycetidae</taxon>
        <taxon>Chaetothyriales</taxon>
        <taxon>Herpotrichiellaceae</taxon>
        <taxon>Fonsecaea</taxon>
    </lineage>
</organism>
<feature type="compositionally biased region" description="Acidic residues" evidence="1">
    <location>
        <begin position="61"/>
        <end position="88"/>
    </location>
</feature>
<dbReference type="OrthoDB" id="5556956at2759"/>
<dbReference type="InterPro" id="IPR053030">
    <property type="entry name" value="Ribosomal_biogenesis_FAF1-like"/>
</dbReference>
<keyword evidence="3" id="KW-1185">Reference proteome</keyword>
<feature type="region of interest" description="Disordered" evidence="1">
    <location>
        <begin position="110"/>
        <end position="148"/>
    </location>
</feature>
<feature type="region of interest" description="Disordered" evidence="1">
    <location>
        <begin position="47"/>
        <end position="90"/>
    </location>
</feature>
<dbReference type="Proteomes" id="UP000078343">
    <property type="component" value="Unassembled WGS sequence"/>
</dbReference>
<dbReference type="EMBL" id="LVYI01000008">
    <property type="protein sequence ID" value="OAP56652.1"/>
    <property type="molecule type" value="Genomic_DNA"/>
</dbReference>
<dbReference type="AlphaFoldDB" id="A0A178ZAH4"/>
<evidence type="ECO:0000256" key="1">
    <source>
        <dbReference type="SAM" id="MobiDB-lite"/>
    </source>
</evidence>